<name>A0AAX4PGM1_9CHLO</name>
<accession>A0AAX4PGM1</accession>
<feature type="compositionally biased region" description="Low complexity" evidence="7">
    <location>
        <begin position="104"/>
        <end position="124"/>
    </location>
</feature>
<feature type="compositionally biased region" description="Basic residues" evidence="7">
    <location>
        <begin position="148"/>
        <end position="157"/>
    </location>
</feature>
<keyword evidence="4" id="KW-0833">Ubl conjugation pathway</keyword>
<dbReference type="EMBL" id="CP151511">
    <property type="protein sequence ID" value="WZN65160.1"/>
    <property type="molecule type" value="Genomic_DNA"/>
</dbReference>
<organism evidence="9 10">
    <name type="scientific">Chloropicon roscoffensis</name>
    <dbReference type="NCBI Taxonomy" id="1461544"/>
    <lineage>
        <taxon>Eukaryota</taxon>
        <taxon>Viridiplantae</taxon>
        <taxon>Chlorophyta</taxon>
        <taxon>Chloropicophyceae</taxon>
        <taxon>Chloropicales</taxon>
        <taxon>Chloropicaceae</taxon>
        <taxon>Chloropicon</taxon>
    </lineage>
</organism>
<evidence type="ECO:0000256" key="1">
    <source>
        <dbReference type="ARBA" id="ARBA00000707"/>
    </source>
</evidence>
<evidence type="ECO:0000256" key="2">
    <source>
        <dbReference type="ARBA" id="ARBA00012759"/>
    </source>
</evidence>
<evidence type="ECO:0000256" key="4">
    <source>
        <dbReference type="ARBA" id="ARBA00022786"/>
    </source>
</evidence>
<dbReference type="Gene3D" id="3.10.20.90">
    <property type="entry name" value="Phosphatidylinositol 3-kinase Catalytic Subunit, Chain A, domain 1"/>
    <property type="match status" value="1"/>
</dbReference>
<dbReference type="Pfam" id="PF21403">
    <property type="entry name" value="OTU1_UBXL"/>
    <property type="match status" value="1"/>
</dbReference>
<dbReference type="AlphaFoldDB" id="A0AAX4PGM1"/>
<dbReference type="Proteomes" id="UP001472866">
    <property type="component" value="Chromosome 11"/>
</dbReference>
<protein>
    <recommendedName>
        <fullName evidence="2">ubiquitinyl hydrolase 1</fullName>
        <ecNumber evidence="2">3.4.19.12</ecNumber>
    </recommendedName>
</protein>
<dbReference type="EC" id="3.4.19.12" evidence="2"/>
<keyword evidence="6" id="KW-0788">Thiol protease</keyword>
<sequence length="368" mass="39728">MVDGWKLRLRGLRGQGAPDTLEVPLGGDTTLQDLVRLAAKASGIAQKRCVIKFGFPPKRIQEGTLAQRKEKTIREAGIQNREVLVIERGDPQAPDPGREGETNTSTAASTSAAKATATPSSPTKVPSAGAPGKTKVRITKSGDVRVREVRKRKKRVRMPGTGRALGGPDDAMAAETNDDFVLGRPRDPMESAAARIGADLVSAARGSNSQDTLKSSALKSLRKTFREARTQHGAYVEAEEKVAACMAGRTRFEPLADNSGRLRACYTKPGGRKEREECVTDIPCFLLKAILKQIATEGDEEQVQNLRPVSMALVSPRVFWSLVRHGGVGPGVSFAAALGNLVPSVDWNALVEQRKRARPEKYGDYVSH</sequence>
<proteinExistence type="predicted"/>
<reference evidence="9 10" key="1">
    <citation type="submission" date="2024-03" db="EMBL/GenBank/DDBJ databases">
        <title>Complete genome sequence of the green alga Chloropicon roscoffensis RCC1871.</title>
        <authorList>
            <person name="Lemieux C."/>
            <person name="Pombert J.-F."/>
            <person name="Otis C."/>
            <person name="Turmel M."/>
        </authorList>
    </citation>
    <scope>NUCLEOTIDE SEQUENCE [LARGE SCALE GENOMIC DNA]</scope>
    <source>
        <strain evidence="9 10">RCC1871</strain>
    </source>
</reference>
<gene>
    <name evidence="9" type="ORF">HKI87_11g67170</name>
</gene>
<feature type="domain" description="OTU1 Ubl" evidence="8">
    <location>
        <begin position="7"/>
        <end position="60"/>
    </location>
</feature>
<evidence type="ECO:0000256" key="3">
    <source>
        <dbReference type="ARBA" id="ARBA00022670"/>
    </source>
</evidence>
<keyword evidence="3" id="KW-0645">Protease</keyword>
<evidence type="ECO:0000256" key="6">
    <source>
        <dbReference type="ARBA" id="ARBA00022807"/>
    </source>
</evidence>
<feature type="compositionally biased region" description="Basic and acidic residues" evidence="7">
    <location>
        <begin position="85"/>
        <end position="101"/>
    </location>
</feature>
<keyword evidence="5" id="KW-0378">Hydrolase</keyword>
<keyword evidence="10" id="KW-1185">Reference proteome</keyword>
<evidence type="ECO:0000256" key="5">
    <source>
        <dbReference type="ARBA" id="ARBA00022801"/>
    </source>
</evidence>
<evidence type="ECO:0000313" key="10">
    <source>
        <dbReference type="Proteomes" id="UP001472866"/>
    </source>
</evidence>
<evidence type="ECO:0000313" key="9">
    <source>
        <dbReference type="EMBL" id="WZN65160.1"/>
    </source>
</evidence>
<feature type="region of interest" description="Disordered" evidence="7">
    <location>
        <begin position="85"/>
        <end position="172"/>
    </location>
</feature>
<dbReference type="InterPro" id="IPR048857">
    <property type="entry name" value="OTU1_Ubl"/>
</dbReference>
<evidence type="ECO:0000259" key="8">
    <source>
        <dbReference type="Pfam" id="PF21403"/>
    </source>
</evidence>
<evidence type="ECO:0000256" key="7">
    <source>
        <dbReference type="SAM" id="MobiDB-lite"/>
    </source>
</evidence>
<comment type="catalytic activity">
    <reaction evidence="1">
        <text>Thiol-dependent hydrolysis of ester, thioester, amide, peptide and isopeptide bonds formed by the C-terminal Gly of ubiquitin (a 76-residue protein attached to proteins as an intracellular targeting signal).</text>
        <dbReference type="EC" id="3.4.19.12"/>
    </reaction>
</comment>